<organism evidence="1 2">
    <name type="scientific">Enterobacter genomosp. S</name>
    <dbReference type="NCBI Taxonomy" id="2364151"/>
    <lineage>
        <taxon>Bacteria</taxon>
        <taxon>Pseudomonadati</taxon>
        <taxon>Pseudomonadota</taxon>
        <taxon>Gammaproteobacteria</taxon>
        <taxon>Enterobacterales</taxon>
        <taxon>Enterobacteriaceae</taxon>
        <taxon>Enterobacter</taxon>
        <taxon>Enterobacter cloacae complex</taxon>
        <taxon>Enterobacter cloacae complex clade S</taxon>
    </lineage>
</organism>
<evidence type="ECO:0008006" key="3">
    <source>
        <dbReference type="Google" id="ProtNLM"/>
    </source>
</evidence>
<sequence length="281" mass="33155">MEKHIDIQKMHDFCDAIKGSQNFKSLVSLHEELVVKVYSRKPLFYKMVFKHERFLLALCIYGYHFKINRPTLKQIKKRIVDDYNLASPSTFSSFITMLHFTGRLELLKTPGDRRSKHFAVTRSVLDETWDLLMTMIKPYASIYRVKRIEQLAFSESIIEDFFSKYIDFIENDITIIKQFNELELFLNRDGGHMIILRIYIEYIRKETLSIDLAPKELASYASVSMMHINNILHSAAKSGLLSVERRTGIRINEKFVSLFENYFAFYLSQILYCMNCLPEHN</sequence>
<comment type="caution">
    <text evidence="1">The sequence shown here is derived from an EMBL/GenBank/DDBJ whole genome shotgun (WGS) entry which is preliminary data.</text>
</comment>
<accession>A0ABR5YS41</accession>
<gene>
    <name evidence="1" type="ORF">A3466_17760</name>
</gene>
<evidence type="ECO:0000313" key="2">
    <source>
        <dbReference type="Proteomes" id="UP000076880"/>
    </source>
</evidence>
<proteinExistence type="predicted"/>
<dbReference type="RefSeq" id="WP_063449736.1">
    <property type="nucleotide sequence ID" value="NZ_LVVA01000005.1"/>
</dbReference>
<dbReference type="Proteomes" id="UP000076880">
    <property type="component" value="Unassembled WGS sequence"/>
</dbReference>
<dbReference type="EMBL" id="LVVA01000005">
    <property type="protein sequence ID" value="KZR34908.1"/>
    <property type="molecule type" value="Genomic_DNA"/>
</dbReference>
<name>A0ABR5YS41_9ENTR</name>
<protein>
    <recommendedName>
        <fullName evidence="3">MarR family transcriptional regulator</fullName>
    </recommendedName>
</protein>
<reference evidence="2" key="1">
    <citation type="submission" date="2016-03" db="EMBL/GenBank/DDBJ databases">
        <title>WGS of SAMN04393274.</title>
        <authorList>
            <person name="Adams M."/>
            <person name="Sutton G."/>
            <person name="Nelson K."/>
            <person name="Thaden J."/>
            <person name="Fowler V."/>
            <person name="Mccorrison J."/>
            <person name="Sanka R."/>
            <person name="Brinkac L."/>
            <person name="Nierman W."/>
        </authorList>
    </citation>
    <scope>NUCLEOTIDE SEQUENCE [LARGE SCALE GENOMIC DNA]</scope>
    <source>
        <strain evidence="2">GN06232</strain>
    </source>
</reference>
<keyword evidence="2" id="KW-1185">Reference proteome</keyword>
<evidence type="ECO:0000313" key="1">
    <source>
        <dbReference type="EMBL" id="KZR34908.1"/>
    </source>
</evidence>